<accession>A0A1G1YBJ9</accession>
<dbReference type="PANTHER" id="PTHR35458:SF8">
    <property type="entry name" value="SLR0650 PROTEIN"/>
    <property type="match status" value="1"/>
</dbReference>
<gene>
    <name evidence="2" type="ORF">A2663_04785</name>
</gene>
<dbReference type="InterPro" id="IPR047140">
    <property type="entry name" value="LabA"/>
</dbReference>
<name>A0A1G1YBJ9_9BACT</name>
<evidence type="ECO:0000259" key="1">
    <source>
        <dbReference type="Pfam" id="PF01936"/>
    </source>
</evidence>
<dbReference type="GO" id="GO:0004540">
    <property type="term" value="F:RNA nuclease activity"/>
    <property type="evidence" value="ECO:0007669"/>
    <property type="project" value="InterPro"/>
</dbReference>
<evidence type="ECO:0000313" key="2">
    <source>
        <dbReference type="EMBL" id="OGY49080.1"/>
    </source>
</evidence>
<dbReference type="PANTHER" id="PTHR35458">
    <property type="entry name" value="SLR0755 PROTEIN"/>
    <property type="match status" value="1"/>
</dbReference>
<dbReference type="AlphaFoldDB" id="A0A1G1YBJ9"/>
<dbReference type="EMBL" id="MHIF01000005">
    <property type="protein sequence ID" value="OGY49080.1"/>
    <property type="molecule type" value="Genomic_DNA"/>
</dbReference>
<dbReference type="InterPro" id="IPR021139">
    <property type="entry name" value="NYN"/>
</dbReference>
<dbReference type="Pfam" id="PF01936">
    <property type="entry name" value="NYN"/>
    <property type="match status" value="1"/>
</dbReference>
<dbReference type="Gene3D" id="3.40.50.1010">
    <property type="entry name" value="5'-nuclease"/>
    <property type="match status" value="1"/>
</dbReference>
<evidence type="ECO:0000313" key="3">
    <source>
        <dbReference type="Proteomes" id="UP000178432"/>
    </source>
</evidence>
<sequence length="221" mass="25871">MKLDIMDLNELKLNNLGIDKKEFGKIYTFIDFGNVDYWFEHDEKDGNGNILPAGNKSVISLEKLAEFSNLFFEHRRFYYGVDPKNHKSLHFVIKARSCYNFAGSKPIQRIKHYLKDTELQGNTRSLCEDMQGKYIYIPKCNFDVEISVDAIRLFEKYDTFCLFSSDVDFTALVRFLKKKGKKFILFSAGYVSHWLTDEATLNINAQKIKKDITFIKQKPRL</sequence>
<comment type="caution">
    <text evidence="2">The sequence shown here is derived from an EMBL/GenBank/DDBJ whole genome shotgun (WGS) entry which is preliminary data.</text>
</comment>
<protein>
    <recommendedName>
        <fullName evidence="1">NYN domain-containing protein</fullName>
    </recommendedName>
</protein>
<feature type="domain" description="NYN" evidence="1">
    <location>
        <begin position="104"/>
        <end position="197"/>
    </location>
</feature>
<organism evidence="2 3">
    <name type="scientific">Candidatus Buchananbacteria bacterium RIFCSPHIGHO2_01_FULL_46_12</name>
    <dbReference type="NCBI Taxonomy" id="1797536"/>
    <lineage>
        <taxon>Bacteria</taxon>
        <taxon>Candidatus Buchananiibacteriota</taxon>
    </lineage>
</organism>
<proteinExistence type="predicted"/>
<reference evidence="2 3" key="1">
    <citation type="journal article" date="2016" name="Nat. Commun.">
        <title>Thousands of microbial genomes shed light on interconnected biogeochemical processes in an aquifer system.</title>
        <authorList>
            <person name="Anantharaman K."/>
            <person name="Brown C.T."/>
            <person name="Hug L.A."/>
            <person name="Sharon I."/>
            <person name="Castelle C.J."/>
            <person name="Probst A.J."/>
            <person name="Thomas B.C."/>
            <person name="Singh A."/>
            <person name="Wilkins M.J."/>
            <person name="Karaoz U."/>
            <person name="Brodie E.L."/>
            <person name="Williams K.H."/>
            <person name="Hubbard S.S."/>
            <person name="Banfield J.F."/>
        </authorList>
    </citation>
    <scope>NUCLEOTIDE SEQUENCE [LARGE SCALE GENOMIC DNA]</scope>
</reference>
<dbReference type="Proteomes" id="UP000178432">
    <property type="component" value="Unassembled WGS sequence"/>
</dbReference>